<gene>
    <name evidence="1" type="ORF">GUH15_11180</name>
</gene>
<feature type="non-terminal residue" evidence="1">
    <location>
        <position position="1"/>
    </location>
</feature>
<protein>
    <submittedName>
        <fullName evidence="1">DUF4831 family protein</fullName>
    </submittedName>
</protein>
<organism evidence="1 2">
    <name type="scientific">Xanthomonas citri pv. citri</name>
    <dbReference type="NCBI Taxonomy" id="611301"/>
    <lineage>
        <taxon>Bacteria</taxon>
        <taxon>Pseudomonadati</taxon>
        <taxon>Pseudomonadota</taxon>
        <taxon>Gammaproteobacteria</taxon>
        <taxon>Lysobacterales</taxon>
        <taxon>Lysobacteraceae</taxon>
        <taxon>Xanthomonas</taxon>
    </lineage>
</organism>
<name>A0A8I0HA23_XANCI</name>
<accession>A0A8I0HA23</accession>
<comment type="caution">
    <text evidence="1">The sequence shown here is derived from an EMBL/GenBank/DDBJ whole genome shotgun (WGS) entry which is preliminary data.</text>
</comment>
<dbReference type="AlphaFoldDB" id="A0A8I0HA23"/>
<dbReference type="Proteomes" id="UP000653002">
    <property type="component" value="Unassembled WGS sequence"/>
</dbReference>
<feature type="non-terminal residue" evidence="1">
    <location>
        <position position="78"/>
    </location>
</feature>
<dbReference type="EMBL" id="JAABFR010000811">
    <property type="protein sequence ID" value="MBD4336608.1"/>
    <property type="molecule type" value="Genomic_DNA"/>
</dbReference>
<evidence type="ECO:0000313" key="2">
    <source>
        <dbReference type="Proteomes" id="UP000653002"/>
    </source>
</evidence>
<proteinExistence type="predicted"/>
<reference evidence="1" key="1">
    <citation type="submission" date="2020-01" db="EMBL/GenBank/DDBJ databases">
        <authorList>
            <person name="Richard D."/>
        </authorList>
    </citation>
    <scope>NUCLEOTIDE SEQUENCE</scope>
    <source>
        <strain evidence="1">JP541</strain>
    </source>
</reference>
<sequence>TGVRLRTYGVANDSAIYRMQLKAGQPLTLCVADDGMLLGVNAEVEPDAGWEPLDNPEPLLMPSATEYLQYVGEEFSSA</sequence>
<evidence type="ECO:0000313" key="1">
    <source>
        <dbReference type="EMBL" id="MBD4336608.1"/>
    </source>
</evidence>